<sequence>MVPANTTGTILSKRQLSRLADLEIVRKAIAAGIEQYLEKSRRKLFDIPQDIIKVILGLAYANDQQTVTVSEKGGRAATKVEDFLVSKAYFVVAAPAYVGDRVFQIQDRSLFQGIINAYATRIIITDALSLEHWMKGAFANVRRMEMQLSDCCLQGWYTIEWRQEQTKRQTELSWLSKKGREVLGGLESLSVTLSRIKAALGPSPHRARTIDICRKNAESRCNVRLFSATTLVETNQSDRPSTLARESFSSHKLKEHRPAGLLVGCWALYHEDERMQGACISHLKPRLQSAFSARVLLQDPQMIEIPLLPDQRASHYLHSDHSVT</sequence>
<dbReference type="EMBL" id="KB446561">
    <property type="protein sequence ID" value="EME80455.1"/>
    <property type="molecule type" value="Genomic_DNA"/>
</dbReference>
<dbReference type="AlphaFoldDB" id="M2YRU4"/>
<dbReference type="RefSeq" id="XP_007929384.1">
    <property type="nucleotide sequence ID" value="XM_007931193.1"/>
</dbReference>
<reference evidence="1 2" key="1">
    <citation type="journal article" date="2012" name="PLoS Pathog.">
        <title>Diverse lifestyles and strategies of plant pathogenesis encoded in the genomes of eighteen Dothideomycetes fungi.</title>
        <authorList>
            <person name="Ohm R.A."/>
            <person name="Feau N."/>
            <person name="Henrissat B."/>
            <person name="Schoch C.L."/>
            <person name="Horwitz B.A."/>
            <person name="Barry K.W."/>
            <person name="Condon B.J."/>
            <person name="Copeland A.C."/>
            <person name="Dhillon B."/>
            <person name="Glaser F."/>
            <person name="Hesse C.N."/>
            <person name="Kosti I."/>
            <person name="LaButti K."/>
            <person name="Lindquist E.A."/>
            <person name="Lucas S."/>
            <person name="Salamov A.A."/>
            <person name="Bradshaw R.E."/>
            <person name="Ciuffetti L."/>
            <person name="Hamelin R.C."/>
            <person name="Kema G.H.J."/>
            <person name="Lawrence C."/>
            <person name="Scott J.A."/>
            <person name="Spatafora J.W."/>
            <person name="Turgeon B.G."/>
            <person name="de Wit P.J.G.M."/>
            <person name="Zhong S."/>
            <person name="Goodwin S.B."/>
            <person name="Grigoriev I.V."/>
        </authorList>
    </citation>
    <scope>NUCLEOTIDE SEQUENCE [LARGE SCALE GENOMIC DNA]</scope>
    <source>
        <strain evidence="1 2">CIRAD86</strain>
    </source>
</reference>
<dbReference type="Proteomes" id="UP000016932">
    <property type="component" value="Unassembled WGS sequence"/>
</dbReference>
<protein>
    <submittedName>
        <fullName evidence="1">Uncharacterized protein</fullName>
    </submittedName>
</protein>
<evidence type="ECO:0000313" key="2">
    <source>
        <dbReference type="Proteomes" id="UP000016932"/>
    </source>
</evidence>
<gene>
    <name evidence="1" type="ORF">MYCFIDRAFT_177394</name>
</gene>
<evidence type="ECO:0000313" key="1">
    <source>
        <dbReference type="EMBL" id="EME80455.1"/>
    </source>
</evidence>
<accession>M2YRU4</accession>
<dbReference type="GeneID" id="19333731"/>
<organism evidence="1 2">
    <name type="scientific">Pseudocercospora fijiensis (strain CIRAD86)</name>
    <name type="common">Black leaf streak disease fungus</name>
    <name type="synonym">Mycosphaerella fijiensis</name>
    <dbReference type="NCBI Taxonomy" id="383855"/>
    <lineage>
        <taxon>Eukaryota</taxon>
        <taxon>Fungi</taxon>
        <taxon>Dikarya</taxon>
        <taxon>Ascomycota</taxon>
        <taxon>Pezizomycotina</taxon>
        <taxon>Dothideomycetes</taxon>
        <taxon>Dothideomycetidae</taxon>
        <taxon>Mycosphaerellales</taxon>
        <taxon>Mycosphaerellaceae</taxon>
        <taxon>Pseudocercospora</taxon>
    </lineage>
</organism>
<dbReference type="HOGENOM" id="CLU_858228_0_0_1"/>
<proteinExistence type="predicted"/>
<name>M2YRU4_PSEFD</name>
<dbReference type="VEuPathDB" id="FungiDB:MYCFIDRAFT_177394"/>
<dbReference type="OrthoDB" id="10494300at2759"/>
<dbReference type="KEGG" id="pfj:MYCFIDRAFT_177394"/>
<keyword evidence="2" id="KW-1185">Reference proteome</keyword>